<dbReference type="Pfam" id="PF08299">
    <property type="entry name" value="Bac_DnaA_C"/>
    <property type="match status" value="1"/>
</dbReference>
<dbReference type="FunFam" id="3.40.50.300:FF:000150">
    <property type="entry name" value="Chromosomal replication initiator protein DnaA"/>
    <property type="match status" value="1"/>
</dbReference>
<evidence type="ECO:0000256" key="8">
    <source>
        <dbReference type="HAMAP-Rule" id="MF_00377"/>
    </source>
</evidence>
<evidence type="ECO:0000256" key="1">
    <source>
        <dbReference type="ARBA" id="ARBA00006583"/>
    </source>
</evidence>
<evidence type="ECO:0000259" key="13">
    <source>
        <dbReference type="SMART" id="SM00382"/>
    </source>
</evidence>
<dbReference type="GO" id="GO:0005524">
    <property type="term" value="F:ATP binding"/>
    <property type="evidence" value="ECO:0007669"/>
    <property type="project" value="UniProtKB-UniRule"/>
</dbReference>
<dbReference type="InterPro" id="IPR013317">
    <property type="entry name" value="DnaA_dom"/>
</dbReference>
<evidence type="ECO:0000313" key="15">
    <source>
        <dbReference type="EMBL" id="MBB5235831.1"/>
    </source>
</evidence>
<keyword evidence="5 8" id="KW-0067">ATP-binding</keyword>
<keyword evidence="4 8" id="KW-0547">Nucleotide-binding</keyword>
<feature type="compositionally biased region" description="Low complexity" evidence="12">
    <location>
        <begin position="120"/>
        <end position="130"/>
    </location>
</feature>
<evidence type="ECO:0000259" key="14">
    <source>
        <dbReference type="SMART" id="SM00760"/>
    </source>
</evidence>
<comment type="subcellular location">
    <subcellularLocation>
        <location evidence="8">Cytoplasm</location>
    </subcellularLocation>
</comment>
<dbReference type="InterPro" id="IPR003593">
    <property type="entry name" value="AAA+_ATPase"/>
</dbReference>
<dbReference type="InterPro" id="IPR020591">
    <property type="entry name" value="Chromosome_initiator_DnaA-like"/>
</dbReference>
<reference evidence="15 16" key="1">
    <citation type="submission" date="2020-08" db="EMBL/GenBank/DDBJ databases">
        <title>Genomic Encyclopedia of Type Strains, Phase IV (KMG-IV): sequencing the most valuable type-strain genomes for metagenomic binning, comparative biology and taxonomic classification.</title>
        <authorList>
            <person name="Goeker M."/>
        </authorList>
    </citation>
    <scope>NUCLEOTIDE SEQUENCE [LARGE SCALE GENOMIC DNA]</scope>
    <source>
        <strain evidence="15 16">DSM 101791</strain>
    </source>
</reference>
<proteinExistence type="inferred from homology"/>
<feature type="region of interest" description="Disordered" evidence="12">
    <location>
        <begin position="106"/>
        <end position="131"/>
    </location>
</feature>
<dbReference type="GO" id="GO:0005886">
    <property type="term" value="C:plasma membrane"/>
    <property type="evidence" value="ECO:0007669"/>
    <property type="project" value="TreeGrafter"/>
</dbReference>
<dbReference type="SMART" id="SM00382">
    <property type="entry name" value="AAA"/>
    <property type="match status" value="1"/>
</dbReference>
<protein>
    <recommendedName>
        <fullName evidence="8 9">Chromosomal replication initiator protein DnaA</fullName>
    </recommendedName>
</protein>
<evidence type="ECO:0000256" key="12">
    <source>
        <dbReference type="SAM" id="MobiDB-lite"/>
    </source>
</evidence>
<evidence type="ECO:0000256" key="5">
    <source>
        <dbReference type="ARBA" id="ARBA00022840"/>
    </source>
</evidence>
<feature type="region of interest" description="Domain IV, binds dsDNA" evidence="8">
    <location>
        <begin position="355"/>
        <end position="482"/>
    </location>
</feature>
<dbReference type="GO" id="GO:0005737">
    <property type="term" value="C:cytoplasm"/>
    <property type="evidence" value="ECO:0007669"/>
    <property type="project" value="UniProtKB-SubCell"/>
</dbReference>
<dbReference type="InterPro" id="IPR013159">
    <property type="entry name" value="DnaA_C"/>
</dbReference>
<dbReference type="CDD" id="cd00009">
    <property type="entry name" value="AAA"/>
    <property type="match status" value="1"/>
</dbReference>
<keyword evidence="2 8" id="KW-0963">Cytoplasm</keyword>
<dbReference type="InterPro" id="IPR027417">
    <property type="entry name" value="P-loop_NTPase"/>
</dbReference>
<keyword evidence="6 8" id="KW-0446">Lipid-binding</keyword>
<evidence type="ECO:0000256" key="3">
    <source>
        <dbReference type="ARBA" id="ARBA00022705"/>
    </source>
</evidence>
<gene>
    <name evidence="8" type="primary">dnaA</name>
    <name evidence="15" type="ORF">HNQ09_003295</name>
</gene>
<comment type="similarity">
    <text evidence="1 8 11">Belongs to the DnaA family.</text>
</comment>
<dbReference type="InterPro" id="IPR024633">
    <property type="entry name" value="DnaA_N_dom"/>
</dbReference>
<evidence type="ECO:0000256" key="6">
    <source>
        <dbReference type="ARBA" id="ARBA00023121"/>
    </source>
</evidence>
<dbReference type="Pfam" id="PF00308">
    <property type="entry name" value="Bac_DnaA"/>
    <property type="match status" value="1"/>
</dbReference>
<evidence type="ECO:0000256" key="2">
    <source>
        <dbReference type="ARBA" id="ARBA00022490"/>
    </source>
</evidence>
<feature type="binding site" evidence="8">
    <location>
        <position position="186"/>
    </location>
    <ligand>
        <name>ATP</name>
        <dbReference type="ChEBI" id="CHEBI:30616"/>
    </ligand>
</feature>
<dbReference type="Pfam" id="PF11638">
    <property type="entry name" value="DnaA_N"/>
    <property type="match status" value="1"/>
</dbReference>
<evidence type="ECO:0000256" key="7">
    <source>
        <dbReference type="ARBA" id="ARBA00023125"/>
    </source>
</evidence>
<comment type="subunit">
    <text evidence="8">Oligomerizes as a right-handed, spiral filament on DNA at oriC.</text>
</comment>
<dbReference type="NCBIfam" id="TIGR00362">
    <property type="entry name" value="DnaA"/>
    <property type="match status" value="1"/>
</dbReference>
<dbReference type="Gene3D" id="1.10.8.60">
    <property type="match status" value="1"/>
</dbReference>
<name>A0A7W8GIL4_9DEIO</name>
<dbReference type="InterPro" id="IPR038454">
    <property type="entry name" value="DnaA_N_sf"/>
</dbReference>
<feature type="binding site" evidence="8">
    <location>
        <position position="185"/>
    </location>
    <ligand>
        <name>ATP</name>
        <dbReference type="ChEBI" id="CHEBI:30616"/>
    </ligand>
</feature>
<dbReference type="PRINTS" id="PR00051">
    <property type="entry name" value="DNAA"/>
</dbReference>
<dbReference type="HAMAP" id="MF_00377">
    <property type="entry name" value="DnaA_bact"/>
    <property type="match status" value="1"/>
</dbReference>
<dbReference type="InterPro" id="IPR018312">
    <property type="entry name" value="Chromosome_initiator_DnaA_CS"/>
</dbReference>
<dbReference type="PANTHER" id="PTHR30050">
    <property type="entry name" value="CHROMOSOMAL REPLICATION INITIATOR PROTEIN DNAA"/>
    <property type="match status" value="1"/>
</dbReference>
<feature type="region of interest" description="Domain III, AAA+ region" evidence="8">
    <location>
        <begin position="138"/>
        <end position="354"/>
    </location>
</feature>
<evidence type="ECO:0000256" key="11">
    <source>
        <dbReference type="RuleBase" id="RU004227"/>
    </source>
</evidence>
<dbReference type="GO" id="GO:0008289">
    <property type="term" value="F:lipid binding"/>
    <property type="evidence" value="ECO:0007669"/>
    <property type="project" value="UniProtKB-KW"/>
</dbReference>
<dbReference type="SMART" id="SM00760">
    <property type="entry name" value="Bac_DnaA_C"/>
    <property type="match status" value="1"/>
</dbReference>
<evidence type="ECO:0000256" key="9">
    <source>
        <dbReference type="NCBIfam" id="TIGR00362"/>
    </source>
</evidence>
<dbReference type="GO" id="GO:0003688">
    <property type="term" value="F:DNA replication origin binding"/>
    <property type="evidence" value="ECO:0007669"/>
    <property type="project" value="UniProtKB-UniRule"/>
</dbReference>
<comment type="caution">
    <text evidence="8">Lacks conserved residue(s) required for the propagation of feature annotation.</text>
</comment>
<keyword evidence="3 8" id="KW-0235">DNA replication</keyword>
<dbReference type="Gene3D" id="1.10.1750.10">
    <property type="match status" value="1"/>
</dbReference>
<dbReference type="CDD" id="cd06571">
    <property type="entry name" value="Bac_DnaA_C"/>
    <property type="match status" value="1"/>
</dbReference>
<dbReference type="PROSITE" id="PS01008">
    <property type="entry name" value="DNAA"/>
    <property type="match status" value="1"/>
</dbReference>
<feature type="compositionally biased region" description="Pro residues" evidence="12">
    <location>
        <begin position="109"/>
        <end position="119"/>
    </location>
</feature>
<dbReference type="GO" id="GO:0006270">
    <property type="term" value="P:DNA replication initiation"/>
    <property type="evidence" value="ECO:0007669"/>
    <property type="project" value="UniProtKB-UniRule"/>
</dbReference>
<feature type="domain" description="AAA+ ATPase" evidence="13">
    <location>
        <begin position="171"/>
        <end position="299"/>
    </location>
</feature>
<comment type="domain">
    <text evidence="8">Domain I is involved in oligomerization and binding regulators, domain II is flexibile and of varying length in different bacteria, domain III forms the AAA+ region, while domain IV binds dsDNA.</text>
</comment>
<dbReference type="Proteomes" id="UP000525389">
    <property type="component" value="Unassembled WGS sequence"/>
</dbReference>
<feature type="domain" description="Chromosomal replication initiator DnaA C-terminal" evidence="14">
    <location>
        <begin position="382"/>
        <end position="450"/>
    </location>
</feature>
<accession>A0A7W8GIL4</accession>
<feature type="region of interest" description="Domain I, interacts with DnaA modulators" evidence="8">
    <location>
        <begin position="1"/>
        <end position="115"/>
    </location>
</feature>
<dbReference type="InterPro" id="IPR001957">
    <property type="entry name" value="Chromosome_initiator_DnaA"/>
</dbReference>
<evidence type="ECO:0000256" key="10">
    <source>
        <dbReference type="RuleBase" id="RU000577"/>
    </source>
</evidence>
<feature type="binding site" evidence="8">
    <location>
        <position position="182"/>
    </location>
    <ligand>
        <name>ATP</name>
        <dbReference type="ChEBI" id="CHEBI:30616"/>
    </ligand>
</feature>
<dbReference type="Gene3D" id="3.30.300.180">
    <property type="match status" value="1"/>
</dbReference>
<dbReference type="PANTHER" id="PTHR30050:SF2">
    <property type="entry name" value="CHROMOSOMAL REPLICATION INITIATOR PROTEIN DNAA"/>
    <property type="match status" value="1"/>
</dbReference>
<dbReference type="InterPro" id="IPR010921">
    <property type="entry name" value="Trp_repressor/repl_initiator"/>
</dbReference>
<dbReference type="GO" id="GO:0006275">
    <property type="term" value="P:regulation of DNA replication"/>
    <property type="evidence" value="ECO:0007669"/>
    <property type="project" value="UniProtKB-UniRule"/>
</dbReference>
<dbReference type="Gene3D" id="3.40.50.300">
    <property type="entry name" value="P-loop containing nucleotide triphosphate hydrolases"/>
    <property type="match status" value="1"/>
</dbReference>
<evidence type="ECO:0000313" key="16">
    <source>
        <dbReference type="Proteomes" id="UP000525389"/>
    </source>
</evidence>
<keyword evidence="16" id="KW-1185">Reference proteome</keyword>
<evidence type="ECO:0000256" key="4">
    <source>
        <dbReference type="ARBA" id="ARBA00022741"/>
    </source>
</evidence>
<dbReference type="SUPFAM" id="SSF48295">
    <property type="entry name" value="TrpR-like"/>
    <property type="match status" value="1"/>
</dbReference>
<keyword evidence="7 8" id="KW-0238">DNA-binding</keyword>
<dbReference type="EMBL" id="JACHFN010000016">
    <property type="protein sequence ID" value="MBB5235831.1"/>
    <property type="molecule type" value="Genomic_DNA"/>
</dbReference>
<sequence length="482" mass="54332">MLCWPRKLEAGKTTGEVRVISQEIWADVLGYVRKNISEVEYHTWFAPVKNLGVQEGSLVLGVRNSFAQEWFRKHYLELLEDALRSLGAQNPQVSFQVLPAVQEAMILPQDPPPAPPPARSGPGPRQAPAAFPAENRKSLNPKYTFENFVVGPNNNLAHAAALAVAESPGKAYNPLFIYGDVGLGKTHLMHAVGHYITERFPEKRIEYVSTESFTNDLINAIRDDKMTQFRNRYRSVDLLLVDDIQFLAGKERTQEEFFHTFNALYENHKQIILSSDRPPKDIQTLEGRLRSRFEWGLITDIQSPEYETRVAILKMNAEHNRIDIPQEVLELIARQVTSNIRELEGALMRVVAFSSLNSVPFSRAVAAKALSNVFAPQEIKVEMMDVLRATAAHFNMPPDVVRGSGRVREVVVPRQVAMYLIRELTSHSLPEIGQFFGRDHSTVMHAVSKVTEQLGRDAELTASVDALRRQMQAVDDPEEGTE</sequence>
<comment type="function">
    <text evidence="8 10">Plays an essential role in the initiation and regulation of chromosomal replication. ATP-DnaA binds to the origin of replication (oriC) to initiate formation of the DNA replication initiation complex once per cell cycle. Binds the DnaA box (a 9 base pair repeat at the origin) and separates the double-stranded (ds)DNA. Forms a right-handed helical filament on oriC DNA; dsDNA binds to the exterior of the filament while single-stranded (ss)DNA is stabiized in the filament's interior. The ATP-DnaA-oriC complex binds and stabilizes one strand of the AT-rich DNA unwinding element (DUE), permitting loading of DNA polymerase. After initiation quickly degrades to an ADP-DnaA complex that is not apt for DNA replication. Binds acidic phospholipids.</text>
</comment>
<feature type="binding site" evidence="8">
    <location>
        <position position="184"/>
    </location>
    <ligand>
        <name>ATP</name>
        <dbReference type="ChEBI" id="CHEBI:30616"/>
    </ligand>
</feature>
<dbReference type="SUPFAM" id="SSF52540">
    <property type="entry name" value="P-loop containing nucleoside triphosphate hydrolases"/>
    <property type="match status" value="1"/>
</dbReference>
<dbReference type="FunFam" id="1.10.8.60:FF:000003">
    <property type="entry name" value="Chromosomal replication initiator protein DnaA"/>
    <property type="match status" value="1"/>
</dbReference>
<comment type="caution">
    <text evidence="15">The sequence shown here is derived from an EMBL/GenBank/DDBJ whole genome shotgun (WGS) entry which is preliminary data.</text>
</comment>
<dbReference type="AlphaFoldDB" id="A0A7W8GIL4"/>
<organism evidence="15 16">
    <name type="scientific">Deinococcus budaensis</name>
    <dbReference type="NCBI Taxonomy" id="1665626"/>
    <lineage>
        <taxon>Bacteria</taxon>
        <taxon>Thermotogati</taxon>
        <taxon>Deinococcota</taxon>
        <taxon>Deinococci</taxon>
        <taxon>Deinococcales</taxon>
        <taxon>Deinococcaceae</taxon>
        <taxon>Deinococcus</taxon>
    </lineage>
</organism>